<dbReference type="InterPro" id="IPR023010">
    <property type="entry name" value="GcvPA"/>
</dbReference>
<proteinExistence type="predicted"/>
<dbReference type="GO" id="GO:0009116">
    <property type="term" value="P:nucleoside metabolic process"/>
    <property type="evidence" value="ECO:0007669"/>
    <property type="project" value="InterPro"/>
</dbReference>
<dbReference type="InterPro" id="IPR015421">
    <property type="entry name" value="PyrdxlP-dep_Trfase_major"/>
</dbReference>
<dbReference type="Gene3D" id="3.40.640.10">
    <property type="entry name" value="Type I PLP-dependent aspartate aminotransferase-like (Major domain)"/>
    <property type="match status" value="1"/>
</dbReference>
<dbReference type="InterPro" id="IPR049315">
    <property type="entry name" value="GDC-P_N"/>
</dbReference>
<keyword evidence="1" id="KW-0560">Oxidoreductase</keyword>
<dbReference type="SUPFAM" id="SSF53383">
    <property type="entry name" value="PLP-dependent transferases"/>
    <property type="match status" value="1"/>
</dbReference>
<accession>A0A382VQP9</accession>
<evidence type="ECO:0000256" key="1">
    <source>
        <dbReference type="ARBA" id="ARBA00023002"/>
    </source>
</evidence>
<feature type="non-terminal residue" evidence="3">
    <location>
        <position position="267"/>
    </location>
</feature>
<dbReference type="PANTHER" id="PTHR42806:SF1">
    <property type="entry name" value="GLYCINE DEHYDROGENASE (DECARBOXYLATING)"/>
    <property type="match status" value="1"/>
</dbReference>
<dbReference type="GO" id="GO:0004375">
    <property type="term" value="F:glycine dehydrogenase (decarboxylating) activity"/>
    <property type="evidence" value="ECO:0007669"/>
    <property type="project" value="InterPro"/>
</dbReference>
<dbReference type="AlphaFoldDB" id="A0A382VQP9"/>
<feature type="domain" description="Glycine cleavage system P-protein N-terminal" evidence="2">
    <location>
        <begin position="2"/>
        <end position="266"/>
    </location>
</feature>
<dbReference type="EMBL" id="UINC01153909">
    <property type="protein sequence ID" value="SVD48879.1"/>
    <property type="molecule type" value="Genomic_DNA"/>
</dbReference>
<dbReference type="InterPro" id="IPR015424">
    <property type="entry name" value="PyrdxlP-dep_Trfase"/>
</dbReference>
<sequence>MHYIPLNTIGEKELLSVCEVDNFSDLISIIPSKFKVNNSLGIGPPLSEMDIERALEALSDENIDGSISFIGRGIYDHFIPKAVDFISNRSEFYTAYTPYQAEVSQGTLQYLYEYQSMICELSGMDIANASLYDGASALAEACFLALSISNKSTILYSATVCEHLIKVMKTYLSGQKVDLVEIPEKNGITDLSFLETYLDDLSAVIIQSPNKYGLIENWENSKNKLIHSEALLIASGDPLSLAVLKSPGECGADIYTGDGQSLGNPMN</sequence>
<name>A0A382VQP9_9ZZZZ</name>
<dbReference type="InterPro" id="IPR015422">
    <property type="entry name" value="PyrdxlP-dep_Trfase_small"/>
</dbReference>
<reference evidence="3" key="1">
    <citation type="submission" date="2018-05" db="EMBL/GenBank/DDBJ databases">
        <authorList>
            <person name="Lanie J.A."/>
            <person name="Ng W.-L."/>
            <person name="Kazmierczak K.M."/>
            <person name="Andrzejewski T.M."/>
            <person name="Davidsen T.M."/>
            <person name="Wayne K.J."/>
            <person name="Tettelin H."/>
            <person name="Glass J.I."/>
            <person name="Rusch D."/>
            <person name="Podicherti R."/>
            <person name="Tsui H.-C.T."/>
            <person name="Winkler M.E."/>
        </authorList>
    </citation>
    <scope>NUCLEOTIDE SEQUENCE</scope>
</reference>
<evidence type="ECO:0000259" key="2">
    <source>
        <dbReference type="Pfam" id="PF02347"/>
    </source>
</evidence>
<protein>
    <recommendedName>
        <fullName evidence="2">Glycine cleavage system P-protein N-terminal domain-containing protein</fullName>
    </recommendedName>
</protein>
<evidence type="ECO:0000313" key="3">
    <source>
        <dbReference type="EMBL" id="SVD48879.1"/>
    </source>
</evidence>
<dbReference type="Pfam" id="PF02347">
    <property type="entry name" value="GDC-P"/>
    <property type="match status" value="1"/>
</dbReference>
<dbReference type="Gene3D" id="3.90.1150.10">
    <property type="entry name" value="Aspartate Aminotransferase, domain 1"/>
    <property type="match status" value="1"/>
</dbReference>
<organism evidence="3">
    <name type="scientific">marine metagenome</name>
    <dbReference type="NCBI Taxonomy" id="408172"/>
    <lineage>
        <taxon>unclassified sequences</taxon>
        <taxon>metagenomes</taxon>
        <taxon>ecological metagenomes</taxon>
    </lineage>
</organism>
<gene>
    <name evidence="3" type="ORF">METZ01_LOCUS401733</name>
</gene>
<dbReference type="PANTHER" id="PTHR42806">
    <property type="entry name" value="GLYCINE CLEAVAGE SYSTEM P-PROTEIN"/>
    <property type="match status" value="1"/>
</dbReference>